<evidence type="ECO:0000313" key="2">
    <source>
        <dbReference type="Proteomes" id="UP000177798"/>
    </source>
</evidence>
<gene>
    <name evidence="1" type="ORF">sscle_12g091810</name>
</gene>
<dbReference type="KEGG" id="ssl:SS1G_11748"/>
<reference evidence="2" key="1">
    <citation type="journal article" date="2017" name="Genome Biol. Evol.">
        <title>The complete genome sequence of the phytopathogenic fungus Sclerotinia sclerotiorum reveals insights into the genome architecture of broad host range pathogens.</title>
        <authorList>
            <person name="Derbyshire M."/>
            <person name="Denton-Giles M."/>
            <person name="Hegedus D."/>
            <person name="Seifbarghy S."/>
            <person name="Rollins J."/>
            <person name="van Kan J."/>
            <person name="Seidl M.F."/>
            <person name="Faino L."/>
            <person name="Mbengue M."/>
            <person name="Navaud O."/>
            <person name="Raffaele S."/>
            <person name="Hammond-Kosack K."/>
            <person name="Heard S."/>
            <person name="Oliver R."/>
        </authorList>
    </citation>
    <scope>NUCLEOTIDE SEQUENCE [LARGE SCALE GENOMIC DNA]</scope>
    <source>
        <strain evidence="2">ATCC 18683 / 1980 / Ss-1</strain>
    </source>
</reference>
<dbReference type="Proteomes" id="UP000177798">
    <property type="component" value="Chromosome 12"/>
</dbReference>
<organism evidence="1 2">
    <name type="scientific">Sclerotinia sclerotiorum (strain ATCC 18683 / 1980 / Ss-1)</name>
    <name type="common">White mold</name>
    <name type="synonym">Whetzelinia sclerotiorum</name>
    <dbReference type="NCBI Taxonomy" id="665079"/>
    <lineage>
        <taxon>Eukaryota</taxon>
        <taxon>Fungi</taxon>
        <taxon>Dikarya</taxon>
        <taxon>Ascomycota</taxon>
        <taxon>Pezizomycotina</taxon>
        <taxon>Leotiomycetes</taxon>
        <taxon>Helotiales</taxon>
        <taxon>Sclerotiniaceae</taxon>
        <taxon>Sclerotinia</taxon>
    </lineage>
</organism>
<name>A0A1D9QHN5_SCLS1</name>
<sequence>MTRDMKGLSLLEGRDMKLRLLEMEKPDIDEEICFPEAANEAPTYNHDSSGSSLG</sequence>
<evidence type="ECO:0000313" key="1">
    <source>
        <dbReference type="EMBL" id="APA14411.1"/>
    </source>
</evidence>
<protein>
    <submittedName>
        <fullName evidence="1">Uncharacterized protein</fullName>
    </submittedName>
</protein>
<dbReference type="AlphaFoldDB" id="A0A1D9QHN5"/>
<proteinExistence type="predicted"/>
<dbReference type="EMBL" id="CP017825">
    <property type="protein sequence ID" value="APA14411.1"/>
    <property type="molecule type" value="Genomic_DNA"/>
</dbReference>
<dbReference type="VEuPathDB" id="FungiDB:sscle_12g091810"/>
<accession>A0A1D9QHN5</accession>
<dbReference type="RefSeq" id="XP_001586719.1">
    <property type="nucleotide sequence ID" value="XM_001586669.1"/>
</dbReference>